<comment type="caution">
    <text evidence="2">The sequence shown here is derived from an EMBL/GenBank/DDBJ whole genome shotgun (WGS) entry which is preliminary data.</text>
</comment>
<keyword evidence="3" id="KW-1185">Reference proteome</keyword>
<gene>
    <name evidence="2" type="ORF">CH378_02975</name>
</gene>
<protein>
    <recommendedName>
        <fullName evidence="4">DNA-binding protein</fullName>
    </recommendedName>
</protein>
<proteinExistence type="predicted"/>
<evidence type="ECO:0008006" key="4">
    <source>
        <dbReference type="Google" id="ProtNLM"/>
    </source>
</evidence>
<evidence type="ECO:0000313" key="3">
    <source>
        <dbReference type="Proteomes" id="UP000231919"/>
    </source>
</evidence>
<evidence type="ECO:0000313" key="2">
    <source>
        <dbReference type="EMBL" id="PJZ31179.1"/>
    </source>
</evidence>
<reference evidence="2 3" key="1">
    <citation type="submission" date="2017-07" db="EMBL/GenBank/DDBJ databases">
        <title>Leptospira spp. isolated from tropical soils.</title>
        <authorList>
            <person name="Thibeaux R."/>
            <person name="Iraola G."/>
            <person name="Ferres I."/>
            <person name="Bierque E."/>
            <person name="Girault D."/>
            <person name="Soupe-Gilbert M.-E."/>
            <person name="Picardeau M."/>
            <person name="Goarant C."/>
        </authorList>
    </citation>
    <scope>NUCLEOTIDE SEQUENCE [LARGE SCALE GENOMIC DNA]</scope>
    <source>
        <strain evidence="2 3">JW2-C-B1</strain>
    </source>
</reference>
<dbReference type="EMBL" id="NPDP01000004">
    <property type="protein sequence ID" value="PJZ31179.1"/>
    <property type="molecule type" value="Genomic_DNA"/>
</dbReference>
<dbReference type="RefSeq" id="WP_100738302.1">
    <property type="nucleotide sequence ID" value="NZ_NPDO01000010.1"/>
</dbReference>
<name>A0ABX4ND09_9LEPT</name>
<evidence type="ECO:0000256" key="1">
    <source>
        <dbReference type="SAM" id="MobiDB-lite"/>
    </source>
</evidence>
<feature type="compositionally biased region" description="Low complexity" evidence="1">
    <location>
        <begin position="95"/>
        <end position="111"/>
    </location>
</feature>
<accession>A0ABX4ND09</accession>
<dbReference type="Proteomes" id="UP000231919">
    <property type="component" value="Unassembled WGS sequence"/>
</dbReference>
<feature type="region of interest" description="Disordered" evidence="1">
    <location>
        <begin position="93"/>
        <end position="132"/>
    </location>
</feature>
<organism evidence="2 3">
    <name type="scientific">Leptospira kmetyi</name>
    <dbReference type="NCBI Taxonomy" id="408139"/>
    <lineage>
        <taxon>Bacteria</taxon>
        <taxon>Pseudomonadati</taxon>
        <taxon>Spirochaetota</taxon>
        <taxon>Spirochaetia</taxon>
        <taxon>Leptospirales</taxon>
        <taxon>Leptospiraceae</taxon>
        <taxon>Leptospira</taxon>
    </lineage>
</organism>
<sequence>MFAKIIDSFSKKTVQKFFLSLSVFLAFAFSSKIRADVLILKNGQRIKADQVRMKAGNLVEIRIGNQVQTIEFSKVESILPEFSVRKKPKKEKLAEATSTSPIPSAPESSSPVLNKVSKNDAQNPPEINATSKTEIPKRSRWYPVQALIPGWSPLLLSDDYKIKATGGLIAFSELYILYKGFEFFATPERFFQAPFGPPASEAVIPWIASISSPLNASTNNFPTLFFQFQAPQLVVTQRGHIMEKTEFNQQKEFYGIALAAVLTLDVVLSSTSLTEGSIRSVRLSTNDGGRTSSIAITWVF</sequence>